<dbReference type="GO" id="GO:0000741">
    <property type="term" value="P:karyogamy"/>
    <property type="evidence" value="ECO:0007669"/>
    <property type="project" value="EnsemblFungi"/>
</dbReference>
<dbReference type="KEGG" id="vpo:Kpol_1060p46"/>
<proteinExistence type="predicted"/>
<dbReference type="GO" id="GO:0034399">
    <property type="term" value="C:nuclear periphery"/>
    <property type="evidence" value="ECO:0007669"/>
    <property type="project" value="EnsemblFungi"/>
</dbReference>
<dbReference type="Proteomes" id="UP000000267">
    <property type="component" value="Unassembled WGS sequence"/>
</dbReference>
<evidence type="ECO:0000256" key="6">
    <source>
        <dbReference type="SAM" id="Phobius"/>
    </source>
</evidence>
<dbReference type="Gene3D" id="2.60.120.260">
    <property type="entry name" value="Galactose-binding domain-like"/>
    <property type="match status" value="1"/>
</dbReference>
<comment type="subcellular location">
    <subcellularLocation>
        <location evidence="1">Membrane</location>
    </subcellularLocation>
</comment>
<dbReference type="PANTHER" id="PTHR12911">
    <property type="entry name" value="SAD1/UNC-84-LIKE PROTEIN-RELATED"/>
    <property type="match status" value="1"/>
</dbReference>
<keyword evidence="2 6" id="KW-0812">Transmembrane</keyword>
<feature type="compositionally biased region" description="Polar residues" evidence="5">
    <location>
        <begin position="52"/>
        <end position="64"/>
    </location>
</feature>
<dbReference type="InterPro" id="IPR012919">
    <property type="entry name" value="SUN_dom"/>
</dbReference>
<dbReference type="STRING" id="436907.A7TK44"/>
<evidence type="ECO:0000256" key="1">
    <source>
        <dbReference type="ARBA" id="ARBA00004370"/>
    </source>
</evidence>
<feature type="region of interest" description="Disordered" evidence="5">
    <location>
        <begin position="36"/>
        <end position="64"/>
    </location>
</feature>
<dbReference type="GO" id="GO:0007129">
    <property type="term" value="P:homologous chromosome pairing at meiosis"/>
    <property type="evidence" value="ECO:0007669"/>
    <property type="project" value="EnsemblFungi"/>
</dbReference>
<dbReference type="GO" id="GO:0000743">
    <property type="term" value="P:nuclear migration involved in conjugation with cellular fusion"/>
    <property type="evidence" value="ECO:0007669"/>
    <property type="project" value="EnsemblFungi"/>
</dbReference>
<dbReference type="PROSITE" id="PS51469">
    <property type="entry name" value="SUN"/>
    <property type="match status" value="1"/>
</dbReference>
<dbReference type="PhylomeDB" id="A7TK44"/>
<feature type="compositionally biased region" description="Acidic residues" evidence="5">
    <location>
        <begin position="96"/>
        <end position="126"/>
    </location>
</feature>
<dbReference type="GeneID" id="5545608"/>
<evidence type="ECO:0000256" key="5">
    <source>
        <dbReference type="SAM" id="MobiDB-lite"/>
    </source>
</evidence>
<reference evidence="8 9" key="1">
    <citation type="journal article" date="2007" name="Proc. Natl. Acad. Sci. U.S.A.">
        <title>Independent sorting-out of thousands of duplicated gene pairs in two yeast species descended from a whole-genome duplication.</title>
        <authorList>
            <person name="Scannell D.R."/>
            <person name="Frank A.C."/>
            <person name="Conant G.C."/>
            <person name="Byrne K.P."/>
            <person name="Woolfit M."/>
            <person name="Wolfe K.H."/>
        </authorList>
    </citation>
    <scope>NUCLEOTIDE SEQUENCE [LARGE SCALE GENOMIC DNA]</scope>
    <source>
        <strain evidence="9">ATCC 22028 / DSM 70294 / BCRC 21397 / CBS 2163 / NBRC 10782 / NRRL Y-8283 / UCD 57-17</strain>
    </source>
</reference>
<dbReference type="GO" id="GO:0031509">
    <property type="term" value="P:subtelomeric heterochromatin formation"/>
    <property type="evidence" value="ECO:0007669"/>
    <property type="project" value="EnsemblFungi"/>
</dbReference>
<feature type="domain" description="SUN" evidence="7">
    <location>
        <begin position="463"/>
        <end position="652"/>
    </location>
</feature>
<name>A7TK44_VANPO</name>
<accession>A7TK44</accession>
<dbReference type="PANTHER" id="PTHR12911:SF8">
    <property type="entry name" value="KLAROID PROTEIN-RELATED"/>
    <property type="match status" value="1"/>
</dbReference>
<evidence type="ECO:0000313" key="8">
    <source>
        <dbReference type="EMBL" id="EDO17390.1"/>
    </source>
</evidence>
<dbReference type="GO" id="GO:0030474">
    <property type="term" value="P:spindle pole body duplication"/>
    <property type="evidence" value="ECO:0007669"/>
    <property type="project" value="EnsemblFungi"/>
</dbReference>
<dbReference type="FunCoup" id="A7TK44">
    <property type="interactions" value="415"/>
</dbReference>
<gene>
    <name evidence="8" type="ORF">Kpol_1060p46</name>
</gene>
<dbReference type="GO" id="GO:0034398">
    <property type="term" value="P:telomere tethering at nuclear periphery"/>
    <property type="evidence" value="ECO:0007669"/>
    <property type="project" value="EnsemblFungi"/>
</dbReference>
<evidence type="ECO:0000259" key="7">
    <source>
        <dbReference type="PROSITE" id="PS51469"/>
    </source>
</evidence>
<dbReference type="OMA" id="IYNANQH"/>
<dbReference type="Pfam" id="PF07738">
    <property type="entry name" value="Sad1_UNC"/>
    <property type="match status" value="1"/>
</dbReference>
<dbReference type="GO" id="GO:0034993">
    <property type="term" value="C:meiotic nuclear membrane microtubule tethering complex"/>
    <property type="evidence" value="ECO:0007669"/>
    <property type="project" value="TreeGrafter"/>
</dbReference>
<dbReference type="GO" id="GO:0045141">
    <property type="term" value="P:meiotic telomere clustering"/>
    <property type="evidence" value="ECO:0007669"/>
    <property type="project" value="EnsemblFungi"/>
</dbReference>
<dbReference type="EMBL" id="DS480405">
    <property type="protein sequence ID" value="EDO17390.1"/>
    <property type="molecule type" value="Genomic_DNA"/>
</dbReference>
<organism evidence="9">
    <name type="scientific">Vanderwaltozyma polyspora (strain ATCC 22028 / DSM 70294 / BCRC 21397 / CBS 2163 / NBRC 10782 / NRRL Y-8283 / UCD 57-17)</name>
    <name type="common">Kluyveromyces polysporus</name>
    <dbReference type="NCBI Taxonomy" id="436907"/>
    <lineage>
        <taxon>Eukaryota</taxon>
        <taxon>Fungi</taxon>
        <taxon>Dikarya</taxon>
        <taxon>Ascomycota</taxon>
        <taxon>Saccharomycotina</taxon>
        <taxon>Saccharomycetes</taxon>
        <taxon>Saccharomycetales</taxon>
        <taxon>Saccharomycetaceae</taxon>
        <taxon>Vanderwaltozyma</taxon>
    </lineage>
</organism>
<evidence type="ECO:0000256" key="4">
    <source>
        <dbReference type="ARBA" id="ARBA00023136"/>
    </source>
</evidence>
<protein>
    <recommendedName>
        <fullName evidence="7">SUN domain-containing protein</fullName>
    </recommendedName>
</protein>
<dbReference type="GO" id="GO:0000781">
    <property type="term" value="C:chromosome, telomeric region"/>
    <property type="evidence" value="ECO:0007669"/>
    <property type="project" value="EnsemblFungi"/>
</dbReference>
<feature type="region of interest" description="Disordered" evidence="5">
    <location>
        <begin position="91"/>
        <end position="132"/>
    </location>
</feature>
<dbReference type="GO" id="GO:0005825">
    <property type="term" value="C:half bridge of spindle pole body"/>
    <property type="evidence" value="ECO:0007669"/>
    <property type="project" value="EnsemblFungi"/>
</dbReference>
<dbReference type="RefSeq" id="XP_001645248.1">
    <property type="nucleotide sequence ID" value="XM_001645198.1"/>
</dbReference>
<dbReference type="GO" id="GO:0034087">
    <property type="term" value="P:establishment of mitotic sister chromatid cohesion"/>
    <property type="evidence" value="ECO:0007669"/>
    <property type="project" value="EnsemblFungi"/>
</dbReference>
<keyword evidence="4 6" id="KW-0472">Membrane</keyword>
<dbReference type="InterPro" id="IPR045119">
    <property type="entry name" value="SUN1-5"/>
</dbReference>
<dbReference type="HOGENOM" id="CLU_025282_0_0_1"/>
<evidence type="ECO:0000313" key="9">
    <source>
        <dbReference type="Proteomes" id="UP000000267"/>
    </source>
</evidence>
<dbReference type="eggNOG" id="ENOG502QSZA">
    <property type="taxonomic scope" value="Eukaryota"/>
</dbReference>
<dbReference type="AlphaFoldDB" id="A7TK44"/>
<feature type="transmembrane region" description="Helical" evidence="6">
    <location>
        <begin position="194"/>
        <end position="212"/>
    </location>
</feature>
<feature type="region of interest" description="Disordered" evidence="5">
    <location>
        <begin position="685"/>
        <end position="721"/>
    </location>
</feature>
<evidence type="ECO:0000256" key="3">
    <source>
        <dbReference type="ARBA" id="ARBA00022989"/>
    </source>
</evidence>
<keyword evidence="3 6" id="KW-1133">Transmembrane helix</keyword>
<keyword evidence="9" id="KW-1185">Reference proteome</keyword>
<evidence type="ECO:0000256" key="2">
    <source>
        <dbReference type="ARBA" id="ARBA00022692"/>
    </source>
</evidence>
<dbReference type="InParanoid" id="A7TK44"/>
<sequence>MKGGKDRHEVVEVNNGNGSMKKAYKDLLMERISIGNSRVQRGPLAEGGGSGSSIEDTAEGTTNRYNIGMIEETGESINDYDDFKKNILNNESISDGNDEDYEDDDWLNYSDNDDDDDDVDDDDDEGNSLQEANESFIEDYDEIDDYTSTDMENISTEDTDYEYEDEYDTMLHDKSVRYNEDITTSNSNKFLRNISLGITMMFILLLTIPLILNGKTDSSISEFSTIKPTSLGNIQKQVNHLYKEMNTRNDQYQSDLDKTIKVVISQFEKNIKKLIPSNILDFQAQLELLNTKVNSLSSSLTNWDTMNKDYRSKFSMENITEWHDKLIEELNHRLPNEIPVVVNGTSSMLVIPELHEYISGLLSDLIQHVEPTDLKSELKYDLNEYIKEVLENQLQYVDKDYFITELNRNLQLNKHEIWQEVSTKLEQIENENAKYKSSINISPDQYSTILLKKMVNKIYNANQHQWEDDLDFGSLSMGTRLLNHLTSSTWKYGYGTSPIELLSTTRGSSTYWQCDSTNDCSWAIRFQQPLHLFRISYVHGRLTNNVHMMNSAPKVISVYVKLADDRSSISKFLDTAKLFKQGQLFAKDSTYIKIGQYNYNLAETEIRQQFPLPPWFIKLRPLVHSIVFQVDENYGNREFTSLKKFVVKAITQSDLEITSAGEFPFKAGDIPDYSSPSYLDDFERLHLKTPRRNNDGDDPDQEPKFDDSDNIPSFGQDELDI</sequence>
<dbReference type="OrthoDB" id="4065610at2759"/>
<dbReference type="GO" id="GO:0043495">
    <property type="term" value="F:protein-membrane adaptor activity"/>
    <property type="evidence" value="ECO:0007669"/>
    <property type="project" value="TreeGrafter"/>
</dbReference>